<reference evidence="3 4" key="2">
    <citation type="journal article" date="2011" name="J. Antibiot.">
        <title>Furaquinocins I and J: novel polyketide isoprenoid hybrid compounds from Streptomyces reveromyceticus SN-593.</title>
        <authorList>
            <person name="Panthee S."/>
            <person name="Takahashi S."/>
            <person name="Takagi H."/>
            <person name="Nogawa T."/>
            <person name="Oowada E."/>
            <person name="Uramoto M."/>
            <person name="Osada H."/>
        </authorList>
    </citation>
    <scope>NUCLEOTIDE SEQUENCE [LARGE SCALE GENOMIC DNA]</scope>
    <source>
        <strain evidence="3 4">SN-593</strain>
    </source>
</reference>
<dbReference type="SUPFAM" id="SSF52402">
    <property type="entry name" value="Adenine nucleotide alpha hydrolases-like"/>
    <property type="match status" value="1"/>
</dbReference>
<protein>
    <recommendedName>
        <fullName evidence="2">UspA domain-containing protein</fullName>
    </recommendedName>
</protein>
<dbReference type="PANTHER" id="PTHR46268">
    <property type="entry name" value="STRESS RESPONSE PROTEIN NHAX"/>
    <property type="match status" value="1"/>
</dbReference>
<evidence type="ECO:0000313" key="3">
    <source>
        <dbReference type="EMBL" id="BBB02069.1"/>
    </source>
</evidence>
<dbReference type="InterPro" id="IPR006016">
    <property type="entry name" value="UspA"/>
</dbReference>
<dbReference type="CDD" id="cd00293">
    <property type="entry name" value="USP-like"/>
    <property type="match status" value="1"/>
</dbReference>
<accession>A0A7U3V083</accession>
<dbReference type="AlphaFoldDB" id="A0A7U3V083"/>
<dbReference type="KEGG" id="arev:RVR_9777"/>
<dbReference type="InterPro" id="IPR014729">
    <property type="entry name" value="Rossmann-like_a/b/a_fold"/>
</dbReference>
<dbReference type="InterPro" id="IPR006015">
    <property type="entry name" value="Universal_stress_UspA"/>
</dbReference>
<evidence type="ECO:0000259" key="2">
    <source>
        <dbReference type="Pfam" id="PF00582"/>
    </source>
</evidence>
<reference evidence="3 4" key="3">
    <citation type="journal article" date="2011" name="Nat. Chem. Biol.">
        <title>Reveromycin A biosynthesis uses RevG and RevJ for stereospecific spiroacetal formation.</title>
        <authorList>
            <person name="Takahashi S."/>
            <person name="Toyoda A."/>
            <person name="Sekiyama Y."/>
            <person name="Takagi H."/>
            <person name="Nogawa T."/>
            <person name="Uramoto M."/>
            <person name="Suzuki R."/>
            <person name="Koshino H."/>
            <person name="Kumano T."/>
            <person name="Panthee S."/>
            <person name="Dairi T."/>
            <person name="Ishikawa J."/>
            <person name="Ikeda H."/>
            <person name="Sakaki Y."/>
            <person name="Osada H."/>
        </authorList>
    </citation>
    <scope>NUCLEOTIDE SEQUENCE [LARGE SCALE GENOMIC DNA]</scope>
    <source>
        <strain evidence="3 4">SN-593</strain>
    </source>
</reference>
<evidence type="ECO:0000256" key="1">
    <source>
        <dbReference type="ARBA" id="ARBA00008791"/>
    </source>
</evidence>
<reference evidence="3 4" key="4">
    <citation type="journal article" date="2020" name="Sci. Rep.">
        <title>beta-carboline chemical signals induce reveromycin production through a LuxR family regulator in Streptomyces sp. SN-593.</title>
        <authorList>
            <person name="Panthee S."/>
            <person name="Kito N."/>
            <person name="Hayashi T."/>
            <person name="Shimizu T."/>
            <person name="Ishikawa J."/>
            <person name="Hamamoto H."/>
            <person name="Osada H."/>
            <person name="Takahashi S."/>
        </authorList>
    </citation>
    <scope>NUCLEOTIDE SEQUENCE [LARGE SCALE GENOMIC DNA]</scope>
    <source>
        <strain evidence="3 4">SN-593</strain>
    </source>
</reference>
<reference evidence="3 4" key="1">
    <citation type="journal article" date="2010" name="J. Bacteriol.">
        <title>Biochemical characterization of a novel indole prenyltransferase from Streptomyces sp. SN-593.</title>
        <authorList>
            <person name="Takahashi S."/>
            <person name="Takagi H."/>
            <person name="Toyoda A."/>
            <person name="Uramoto M."/>
            <person name="Nogawa T."/>
            <person name="Ueki M."/>
            <person name="Sakaki Y."/>
            <person name="Osada H."/>
        </authorList>
    </citation>
    <scope>NUCLEOTIDE SEQUENCE [LARGE SCALE GENOMIC DNA]</scope>
    <source>
        <strain evidence="3 4">SN-593</strain>
    </source>
</reference>
<proteinExistence type="inferred from homology"/>
<organism evidence="3 4">
    <name type="scientific">Actinacidiphila reveromycinica</name>
    <dbReference type="NCBI Taxonomy" id="659352"/>
    <lineage>
        <taxon>Bacteria</taxon>
        <taxon>Bacillati</taxon>
        <taxon>Actinomycetota</taxon>
        <taxon>Actinomycetes</taxon>
        <taxon>Kitasatosporales</taxon>
        <taxon>Streptomycetaceae</taxon>
        <taxon>Actinacidiphila</taxon>
    </lineage>
</organism>
<keyword evidence="4" id="KW-1185">Reference proteome</keyword>
<dbReference type="PANTHER" id="PTHR46268:SF6">
    <property type="entry name" value="UNIVERSAL STRESS PROTEIN UP12"/>
    <property type="match status" value="1"/>
</dbReference>
<sequence>MYKKILAAVDGTSHGAAVVEAVASLAKLTGAEVQVIHIRPSQVIGGAIASTVVPVEESDESRRVVDEAVARLRGEGITADGEVDEGLREELAAILTERADALGSDLIAVGPGHYSGISGLLHPSVSRGVAKVAHVSVLLVRADEA</sequence>
<gene>
    <name evidence="3" type="ORF">RVR_9777</name>
</gene>
<dbReference type="Pfam" id="PF00582">
    <property type="entry name" value="Usp"/>
    <property type="match status" value="1"/>
</dbReference>
<dbReference type="Gene3D" id="3.40.50.620">
    <property type="entry name" value="HUPs"/>
    <property type="match status" value="1"/>
</dbReference>
<dbReference type="EMBL" id="AP018365">
    <property type="protein sequence ID" value="BBB02069.1"/>
    <property type="molecule type" value="Genomic_DNA"/>
</dbReference>
<name>A0A7U3V083_9ACTN</name>
<dbReference type="RefSeq" id="WP_202237920.1">
    <property type="nucleotide sequence ID" value="NZ_AP018365.1"/>
</dbReference>
<dbReference type="Proteomes" id="UP000595703">
    <property type="component" value="Chromosome"/>
</dbReference>
<evidence type="ECO:0000313" key="4">
    <source>
        <dbReference type="Proteomes" id="UP000595703"/>
    </source>
</evidence>
<dbReference type="PRINTS" id="PR01438">
    <property type="entry name" value="UNVRSLSTRESS"/>
</dbReference>
<feature type="domain" description="UspA" evidence="2">
    <location>
        <begin position="1"/>
        <end position="141"/>
    </location>
</feature>
<comment type="similarity">
    <text evidence="1">Belongs to the universal stress protein A family.</text>
</comment>